<dbReference type="InterPro" id="IPR001304">
    <property type="entry name" value="C-type_lectin-like"/>
</dbReference>
<dbReference type="InterPro" id="IPR016186">
    <property type="entry name" value="C-type_lectin-like/link_sf"/>
</dbReference>
<dbReference type="CDD" id="cd00037">
    <property type="entry name" value="CLECT"/>
    <property type="match status" value="1"/>
</dbReference>
<protein>
    <recommendedName>
        <fullName evidence="2">C-type lectin domain-containing protein</fullName>
    </recommendedName>
</protein>
<organism evidence="3 4">
    <name type="scientific">Mytilus coruscus</name>
    <name type="common">Sea mussel</name>
    <dbReference type="NCBI Taxonomy" id="42192"/>
    <lineage>
        <taxon>Eukaryota</taxon>
        <taxon>Metazoa</taxon>
        <taxon>Spiralia</taxon>
        <taxon>Lophotrochozoa</taxon>
        <taxon>Mollusca</taxon>
        <taxon>Bivalvia</taxon>
        <taxon>Autobranchia</taxon>
        <taxon>Pteriomorphia</taxon>
        <taxon>Mytilida</taxon>
        <taxon>Mytiloidea</taxon>
        <taxon>Mytilidae</taxon>
        <taxon>Mytilinae</taxon>
        <taxon>Mytilus</taxon>
    </lineage>
</organism>
<evidence type="ECO:0000259" key="2">
    <source>
        <dbReference type="PROSITE" id="PS50041"/>
    </source>
</evidence>
<name>A0A6J8D753_MYTCO</name>
<gene>
    <name evidence="3" type="ORF">MCOR_38307</name>
</gene>
<dbReference type="PROSITE" id="PS00615">
    <property type="entry name" value="C_TYPE_LECTIN_1"/>
    <property type="match status" value="1"/>
</dbReference>
<dbReference type="EMBL" id="CACVKT020006969">
    <property type="protein sequence ID" value="CAC5404528.1"/>
    <property type="molecule type" value="Genomic_DNA"/>
</dbReference>
<dbReference type="InterPro" id="IPR016187">
    <property type="entry name" value="CTDL_fold"/>
</dbReference>
<dbReference type="AlphaFoldDB" id="A0A6J8D753"/>
<dbReference type="Gene3D" id="3.10.100.10">
    <property type="entry name" value="Mannose-Binding Protein A, subunit A"/>
    <property type="match status" value="1"/>
</dbReference>
<dbReference type="PANTHER" id="PTHR47456:SF5">
    <property type="match status" value="1"/>
</dbReference>
<dbReference type="PROSITE" id="PS50041">
    <property type="entry name" value="C_TYPE_LECTIN_2"/>
    <property type="match status" value="1"/>
</dbReference>
<dbReference type="SUPFAM" id="SSF56436">
    <property type="entry name" value="C-type lectin-like"/>
    <property type="match status" value="1"/>
</dbReference>
<evidence type="ECO:0000256" key="1">
    <source>
        <dbReference type="ARBA" id="ARBA00023157"/>
    </source>
</evidence>
<dbReference type="PANTHER" id="PTHR47456">
    <property type="entry name" value="PHD-TYPE DOMAIN-CONTAINING PROTEIN"/>
    <property type="match status" value="1"/>
</dbReference>
<proteinExistence type="predicted"/>
<feature type="domain" description="C-type lectin" evidence="2">
    <location>
        <begin position="284"/>
        <end position="400"/>
    </location>
</feature>
<sequence>MCDYATEEINVIESVFPDSYVYLCDFHREQAWDRWLNAGHNGVQLYKSQILDLIRNIATASTEMEFEEAKDTLKESAHWRANKKIRHWFEKHWLSKSDRWVQAYRQNRFNVAINTNNGIERQNLALKYEYLQSRKASSLSHLLTIIVESFNFWTYRKYRKMNIQASDQARKYASDIPDFLTNRPPHIVKHCFVRWQETINIPSADIDVVDDINGTFLVKSQSILSGICLASNGTCGRKGFTCDETFGSGWIYNGSCCNERPCCKSPCVSETCPKGFKLLSNQTSSTNCYFDGGANFDDTKEWEEALSICSMTPGAYLWRPNTAQEANAVKNEIIRNSNRVWTGANDKDMDGIYTFSIENGPFSVSSLPFGTGSFSSNVNSVCVYIQSNFRGWQWRDLPCSVHQSRYICEYQRKVCP</sequence>
<accession>A0A6J8D753</accession>
<keyword evidence="1" id="KW-1015">Disulfide bond</keyword>
<reference evidence="3 4" key="1">
    <citation type="submission" date="2020-06" db="EMBL/GenBank/DDBJ databases">
        <authorList>
            <person name="Li R."/>
            <person name="Bekaert M."/>
        </authorList>
    </citation>
    <scope>NUCLEOTIDE SEQUENCE [LARGE SCALE GENOMIC DNA]</scope>
    <source>
        <strain evidence="4">wild</strain>
    </source>
</reference>
<evidence type="ECO:0000313" key="4">
    <source>
        <dbReference type="Proteomes" id="UP000507470"/>
    </source>
</evidence>
<evidence type="ECO:0000313" key="3">
    <source>
        <dbReference type="EMBL" id="CAC5404528.1"/>
    </source>
</evidence>
<dbReference type="InterPro" id="IPR018378">
    <property type="entry name" value="C-type_lectin_CS"/>
</dbReference>
<keyword evidence="4" id="KW-1185">Reference proteome</keyword>
<dbReference type="Proteomes" id="UP000507470">
    <property type="component" value="Unassembled WGS sequence"/>
</dbReference>
<dbReference type="SMART" id="SM00034">
    <property type="entry name" value="CLECT"/>
    <property type="match status" value="1"/>
</dbReference>
<dbReference type="Pfam" id="PF00059">
    <property type="entry name" value="Lectin_C"/>
    <property type="match status" value="1"/>
</dbReference>
<dbReference type="OrthoDB" id="6129097at2759"/>